<dbReference type="GO" id="GO:0005975">
    <property type="term" value="P:carbohydrate metabolic process"/>
    <property type="evidence" value="ECO:0007669"/>
    <property type="project" value="InterPro"/>
</dbReference>
<evidence type="ECO:0000313" key="4">
    <source>
        <dbReference type="Proteomes" id="UP000324705"/>
    </source>
</evidence>
<evidence type="ECO:0000256" key="2">
    <source>
        <dbReference type="RuleBase" id="RU003690"/>
    </source>
</evidence>
<dbReference type="InterPro" id="IPR017853">
    <property type="entry name" value="GH"/>
</dbReference>
<sequence>METRYGGWLGAGIREEFDYYADVCFKAFGDRVKFWATFNEPNLFTRLAYVLGKYPPARCSAPFGTCDSGNSHREPYVAAHNMLLSHAAAVHNYKKNYQATQGGSIGIVIAMKWYEPLTNTTEDILAARRALSFEVDWFLEPIFFGDYPREMHELLASNLPKFTSEEKSLLQKNKADFIGVNHYTTIYVKDCISSPCDLNTYEAYEGNALVLATGERDGVAIGKPVRTASISVAILYILFSSLSHMSVWLQTAFDGYYVVPEGMEQIVKYVNQRYTNTPVYVTENGYSQYSNNTMDELMNDGERVNYLQGYLTFLSSAIRKGANVRGYFVWSIIDNFEWTFGFTVRFGLYHVDYETQKRTPKMSAKWYRDFLMGSRPTDQVQTLRADS</sequence>
<keyword evidence="4" id="KW-1185">Reference proteome</keyword>
<proteinExistence type="inferred from homology"/>
<dbReference type="Pfam" id="PF00232">
    <property type="entry name" value="Glyco_hydro_1"/>
    <property type="match status" value="1"/>
</dbReference>
<name>A0A9R1R1C7_TRITD</name>
<dbReference type="SUPFAM" id="SSF51445">
    <property type="entry name" value="(Trans)glycosidases"/>
    <property type="match status" value="1"/>
</dbReference>
<dbReference type="GO" id="GO:0008422">
    <property type="term" value="F:beta-glucosidase activity"/>
    <property type="evidence" value="ECO:0007669"/>
    <property type="project" value="UniProtKB-ARBA"/>
</dbReference>
<organism evidence="3 4">
    <name type="scientific">Triticum turgidum subsp. durum</name>
    <name type="common">Durum wheat</name>
    <name type="synonym">Triticum durum</name>
    <dbReference type="NCBI Taxonomy" id="4567"/>
    <lineage>
        <taxon>Eukaryota</taxon>
        <taxon>Viridiplantae</taxon>
        <taxon>Streptophyta</taxon>
        <taxon>Embryophyta</taxon>
        <taxon>Tracheophyta</taxon>
        <taxon>Spermatophyta</taxon>
        <taxon>Magnoliopsida</taxon>
        <taxon>Liliopsida</taxon>
        <taxon>Poales</taxon>
        <taxon>Poaceae</taxon>
        <taxon>BOP clade</taxon>
        <taxon>Pooideae</taxon>
        <taxon>Triticodae</taxon>
        <taxon>Triticeae</taxon>
        <taxon>Triticinae</taxon>
        <taxon>Triticum</taxon>
    </lineage>
</organism>
<evidence type="ECO:0000256" key="1">
    <source>
        <dbReference type="ARBA" id="ARBA00010838"/>
    </source>
</evidence>
<comment type="similarity">
    <text evidence="1 2">Belongs to the glycosyl hydrolase 1 family.</text>
</comment>
<gene>
    <name evidence="3" type="ORF">TRITD_2Av1G008800</name>
</gene>
<dbReference type="PRINTS" id="PR00131">
    <property type="entry name" value="GLHYDRLASE1"/>
</dbReference>
<accession>A0A9R1R1C7</accession>
<dbReference type="PANTHER" id="PTHR10353:SF165">
    <property type="entry name" value="4-HYDROXY-7-METHOXY-3-OXO-3,4-DIHYDRO-2H-1,4-BENZOXAZIN-2-YL GLUCOSIDEBETA-D-GLUCOSIDASE"/>
    <property type="match status" value="1"/>
</dbReference>
<evidence type="ECO:0000313" key="3">
    <source>
        <dbReference type="EMBL" id="VAH24900.1"/>
    </source>
</evidence>
<dbReference type="PANTHER" id="PTHR10353">
    <property type="entry name" value="GLYCOSYL HYDROLASE"/>
    <property type="match status" value="1"/>
</dbReference>
<evidence type="ECO:0008006" key="5">
    <source>
        <dbReference type="Google" id="ProtNLM"/>
    </source>
</evidence>
<reference evidence="3 4" key="1">
    <citation type="submission" date="2017-09" db="EMBL/GenBank/DDBJ databases">
        <authorList>
            <consortium name="International Durum Wheat Genome Sequencing Consortium (IDWGSC)"/>
            <person name="Milanesi L."/>
        </authorList>
    </citation>
    <scope>NUCLEOTIDE SEQUENCE [LARGE SCALE GENOMIC DNA]</scope>
    <source>
        <strain evidence="4">cv. Svevo</strain>
    </source>
</reference>
<dbReference type="InterPro" id="IPR001360">
    <property type="entry name" value="Glyco_hydro_1"/>
</dbReference>
<dbReference type="Gramene" id="TRITD2Av1G008800.11">
    <property type="protein sequence ID" value="TRITD2Av1G008800.11"/>
    <property type="gene ID" value="TRITD2Av1G008800"/>
</dbReference>
<dbReference type="Proteomes" id="UP000324705">
    <property type="component" value="Chromosome 2A"/>
</dbReference>
<dbReference type="EMBL" id="LT934113">
    <property type="protein sequence ID" value="VAH24900.1"/>
    <property type="molecule type" value="Genomic_DNA"/>
</dbReference>
<protein>
    <recommendedName>
        <fullName evidence="5">4-hydroxy-7-methoxy-3-oxo-3,4-dihydro-2H-1,4-benzoxazin-2-yl glucosidebeta-D-glucosidase</fullName>
    </recommendedName>
</protein>
<dbReference type="AlphaFoldDB" id="A0A9R1R1C7"/>
<dbReference type="Gene3D" id="3.20.20.80">
    <property type="entry name" value="Glycosidases"/>
    <property type="match status" value="1"/>
</dbReference>